<dbReference type="PRINTS" id="PR00792">
    <property type="entry name" value="PEPSIN"/>
</dbReference>
<dbReference type="STRING" id="576137.A0A1L7XHZ2"/>
<comment type="similarity">
    <text evidence="1">Belongs to the peptidase A1 family.</text>
</comment>
<dbReference type="Proteomes" id="UP000184330">
    <property type="component" value="Unassembled WGS sequence"/>
</dbReference>
<evidence type="ECO:0000256" key="3">
    <source>
        <dbReference type="PIRSR" id="PIRSR601461-2"/>
    </source>
</evidence>
<feature type="active site" evidence="2">
    <location>
        <position position="273"/>
    </location>
</feature>
<dbReference type="PANTHER" id="PTHR47966:SF2">
    <property type="entry name" value="ASPERGILLOPEPSIN-1-RELATED"/>
    <property type="match status" value="1"/>
</dbReference>
<dbReference type="SUPFAM" id="SSF50630">
    <property type="entry name" value="Acid proteases"/>
    <property type="match status" value="1"/>
</dbReference>
<accession>A0A1L7XHZ2</accession>
<dbReference type="OrthoDB" id="771136at2759"/>
<dbReference type="PROSITE" id="PS51767">
    <property type="entry name" value="PEPTIDASE_A1"/>
    <property type="match status" value="1"/>
</dbReference>
<proteinExistence type="inferred from homology"/>
<evidence type="ECO:0000313" key="6">
    <source>
        <dbReference type="EMBL" id="CZR64651.1"/>
    </source>
</evidence>
<feature type="signal peptide" evidence="4">
    <location>
        <begin position="1"/>
        <end position="30"/>
    </location>
</feature>
<keyword evidence="7" id="KW-1185">Reference proteome</keyword>
<evidence type="ECO:0000313" key="7">
    <source>
        <dbReference type="Proteomes" id="UP000184330"/>
    </source>
</evidence>
<keyword evidence="4" id="KW-0732">Signal</keyword>
<evidence type="ECO:0000256" key="2">
    <source>
        <dbReference type="PIRSR" id="PIRSR601461-1"/>
    </source>
</evidence>
<evidence type="ECO:0000259" key="5">
    <source>
        <dbReference type="PROSITE" id="PS51767"/>
    </source>
</evidence>
<name>A0A1L7XHZ2_9HELO</name>
<dbReference type="InterPro" id="IPR001461">
    <property type="entry name" value="Aspartic_peptidase_A1"/>
</dbReference>
<feature type="disulfide bond" evidence="3">
    <location>
        <begin position="309"/>
        <end position="347"/>
    </location>
</feature>
<gene>
    <name evidence="6" type="ORF">PAC_14549</name>
</gene>
<dbReference type="Gene3D" id="2.40.70.10">
    <property type="entry name" value="Acid Proteases"/>
    <property type="match status" value="2"/>
</dbReference>
<feature type="chain" id="PRO_5012205526" description="Peptidase A1 domain-containing protein" evidence="4">
    <location>
        <begin position="31"/>
        <end position="385"/>
    </location>
</feature>
<dbReference type="Pfam" id="PF00026">
    <property type="entry name" value="Asp"/>
    <property type="match status" value="1"/>
</dbReference>
<organism evidence="6 7">
    <name type="scientific">Phialocephala subalpina</name>
    <dbReference type="NCBI Taxonomy" id="576137"/>
    <lineage>
        <taxon>Eukaryota</taxon>
        <taxon>Fungi</taxon>
        <taxon>Dikarya</taxon>
        <taxon>Ascomycota</taxon>
        <taxon>Pezizomycotina</taxon>
        <taxon>Leotiomycetes</taxon>
        <taxon>Helotiales</taxon>
        <taxon>Mollisiaceae</taxon>
        <taxon>Phialocephala</taxon>
        <taxon>Phialocephala fortinii species complex</taxon>
    </lineage>
</organism>
<reference evidence="6 7" key="1">
    <citation type="submission" date="2016-03" db="EMBL/GenBank/DDBJ databases">
        <authorList>
            <person name="Ploux O."/>
        </authorList>
    </citation>
    <scope>NUCLEOTIDE SEQUENCE [LARGE SCALE GENOMIC DNA]</scope>
    <source>
        <strain evidence="6 7">UAMH 11012</strain>
    </source>
</reference>
<feature type="active site" evidence="2">
    <location>
        <position position="88"/>
    </location>
</feature>
<dbReference type="PANTHER" id="PTHR47966">
    <property type="entry name" value="BETA-SITE APP-CLEAVING ENZYME, ISOFORM A-RELATED"/>
    <property type="match status" value="1"/>
</dbReference>
<dbReference type="AlphaFoldDB" id="A0A1L7XHZ2"/>
<keyword evidence="3" id="KW-1015">Disulfide bond</keyword>
<evidence type="ECO:0000256" key="4">
    <source>
        <dbReference type="SAM" id="SignalP"/>
    </source>
</evidence>
<dbReference type="GO" id="GO:0006508">
    <property type="term" value="P:proteolysis"/>
    <property type="evidence" value="ECO:0007669"/>
    <property type="project" value="InterPro"/>
</dbReference>
<dbReference type="EMBL" id="FJOG01000027">
    <property type="protein sequence ID" value="CZR64651.1"/>
    <property type="molecule type" value="Genomic_DNA"/>
</dbReference>
<dbReference type="GO" id="GO:0004190">
    <property type="term" value="F:aspartic-type endopeptidase activity"/>
    <property type="evidence" value="ECO:0007669"/>
    <property type="project" value="InterPro"/>
</dbReference>
<dbReference type="InterPro" id="IPR021109">
    <property type="entry name" value="Peptidase_aspartic_dom_sf"/>
</dbReference>
<protein>
    <recommendedName>
        <fullName evidence="5">Peptidase A1 domain-containing protein</fullName>
    </recommendedName>
</protein>
<feature type="domain" description="Peptidase A1" evidence="5">
    <location>
        <begin position="70"/>
        <end position="381"/>
    </location>
</feature>
<dbReference type="InterPro" id="IPR033121">
    <property type="entry name" value="PEPTIDASE_A1"/>
</dbReference>
<sequence length="385" mass="42246">MMPVRILFSHCAIFASLFVVCDCLTRSTEAAAELQIYGDRSGFSLDAFRTPVDPRDGTEILAQSGSDSHWWVTIAVGTPPQPIPVVVDSGTVDLSLMSTFINQAQRGYAPVYDPNRSSTAVMLDGYTWYQNYAGAPAPNMGYVVQDTVRVGSIYTTNFTFEIDNVTAIPHITGPPYGNLGLDLDPNGQPTSPKKVPGWLQTVMKFLKQPVFAIDYRRNNFKGVIDFGYIDSKKYNGSIAYAPINQQTLWAISIDGVGIGSGAYRHAPFDVIFDTGGDGLVFPRWAIDAYFAQVPNSTWDAGLNTYTFPCDQSVLGKLPNITFGIGDSYRGVIPSDHIHLGLLHDNVCFNSLRAGDRPFWGTSIIASQFMVFDYGGKRLGFAHKNL</sequence>
<evidence type="ECO:0000256" key="1">
    <source>
        <dbReference type="ARBA" id="ARBA00007447"/>
    </source>
</evidence>